<dbReference type="VEuPathDB" id="VectorBase:MDOMA2_005423"/>
<feature type="domain" description="Serine-threonine/tyrosine-protein kinase catalytic" evidence="2">
    <location>
        <begin position="1"/>
        <end position="36"/>
    </location>
</feature>
<feature type="region of interest" description="Disordered" evidence="1">
    <location>
        <begin position="47"/>
        <end position="112"/>
    </location>
</feature>
<dbReference type="EMBL" id="KA649875">
    <property type="protein sequence ID" value="AFP64504.1"/>
    <property type="molecule type" value="mRNA"/>
</dbReference>
<dbReference type="GO" id="GO:0043235">
    <property type="term" value="C:receptor complex"/>
    <property type="evidence" value="ECO:0007669"/>
    <property type="project" value="TreeGrafter"/>
</dbReference>
<keyword evidence="3" id="KW-0418">Kinase</keyword>
<dbReference type="InterPro" id="IPR050122">
    <property type="entry name" value="RTK"/>
</dbReference>
<dbReference type="InterPro" id="IPR001245">
    <property type="entry name" value="Ser-Thr/Tyr_kinase_cat_dom"/>
</dbReference>
<feature type="compositionally biased region" description="Acidic residues" evidence="1">
    <location>
        <begin position="68"/>
        <end position="78"/>
    </location>
</feature>
<dbReference type="Pfam" id="PF07714">
    <property type="entry name" value="PK_Tyr_Ser-Thr"/>
    <property type="match status" value="1"/>
</dbReference>
<dbReference type="GO" id="GO:0004714">
    <property type="term" value="F:transmembrane receptor protein tyrosine kinase activity"/>
    <property type="evidence" value="ECO:0007669"/>
    <property type="project" value="TreeGrafter"/>
</dbReference>
<dbReference type="InterPro" id="IPR011009">
    <property type="entry name" value="Kinase-like_dom_sf"/>
</dbReference>
<evidence type="ECO:0000256" key="1">
    <source>
        <dbReference type="SAM" id="MobiDB-lite"/>
    </source>
</evidence>
<organism evidence="3">
    <name type="scientific">Musca domestica</name>
    <name type="common">House fly</name>
    <dbReference type="NCBI Taxonomy" id="7370"/>
    <lineage>
        <taxon>Eukaryota</taxon>
        <taxon>Metazoa</taxon>
        <taxon>Ecdysozoa</taxon>
        <taxon>Arthropoda</taxon>
        <taxon>Hexapoda</taxon>
        <taxon>Insecta</taxon>
        <taxon>Pterygota</taxon>
        <taxon>Neoptera</taxon>
        <taxon>Endopterygota</taxon>
        <taxon>Diptera</taxon>
        <taxon>Brachycera</taxon>
        <taxon>Muscomorpha</taxon>
        <taxon>Muscoidea</taxon>
        <taxon>Muscidae</taxon>
        <taxon>Musca</taxon>
    </lineage>
</organism>
<dbReference type="VEuPathDB" id="VectorBase:MDOA014168"/>
<dbReference type="PANTHER" id="PTHR24416:SF620">
    <property type="entry name" value="TYROSINE-PROTEIN KINASE RECEPTOR TORSO"/>
    <property type="match status" value="1"/>
</dbReference>
<sequence>MEKPKNCGQNFYDLMYSCWNSTPNERPTFTEIVKKLNAMLTEQQTIAEPQAQTVYPSQGLAEEKIPFNDDDNREEDNDNSSRQWRDNNAGELEKRESPVQQLCNDDSYLSPL</sequence>
<reference evidence="3" key="1">
    <citation type="submission" date="2012-08" db="EMBL/GenBank/DDBJ databases">
        <title>Transcriptome of adult Musca domestica launches a platform for comparative house fly gene expression and characterization of differential gene expression among resistant and susceptible house flies.</title>
        <authorList>
            <person name="Liu N."/>
            <person name="Zhang L."/>
            <person name="Li M."/>
            <person name="Reid W."/>
        </authorList>
    </citation>
    <scope>NUCLEOTIDE SEQUENCE</scope>
    <source>
        <strain evidence="3">ALHF</strain>
        <tissue evidence="3">Whole body</tissue>
    </source>
</reference>
<feature type="compositionally biased region" description="Polar residues" evidence="1">
    <location>
        <begin position="47"/>
        <end position="56"/>
    </location>
</feature>
<name>T1PP50_MUSDO</name>
<keyword evidence="3" id="KW-0808">Transferase</keyword>
<dbReference type="GO" id="GO:0005886">
    <property type="term" value="C:plasma membrane"/>
    <property type="evidence" value="ECO:0007669"/>
    <property type="project" value="TreeGrafter"/>
</dbReference>
<dbReference type="AlphaFoldDB" id="T1PP50"/>
<dbReference type="PANTHER" id="PTHR24416">
    <property type="entry name" value="TYROSINE-PROTEIN KINASE RECEPTOR"/>
    <property type="match status" value="1"/>
</dbReference>
<protein>
    <submittedName>
        <fullName evidence="3">Protein tyrosine kinase</fullName>
    </submittedName>
</protein>
<dbReference type="Gene3D" id="1.10.510.10">
    <property type="entry name" value="Transferase(Phosphotransferase) domain 1"/>
    <property type="match status" value="1"/>
</dbReference>
<evidence type="ECO:0000259" key="2">
    <source>
        <dbReference type="Pfam" id="PF07714"/>
    </source>
</evidence>
<dbReference type="GO" id="GO:0007169">
    <property type="term" value="P:cell surface receptor protein tyrosine kinase signaling pathway"/>
    <property type="evidence" value="ECO:0007669"/>
    <property type="project" value="TreeGrafter"/>
</dbReference>
<evidence type="ECO:0000313" key="3">
    <source>
        <dbReference type="EMBL" id="AFP64504.1"/>
    </source>
</evidence>
<dbReference type="SUPFAM" id="SSF56112">
    <property type="entry name" value="Protein kinase-like (PK-like)"/>
    <property type="match status" value="1"/>
</dbReference>
<proteinExistence type="evidence at transcript level"/>
<accession>T1PP50</accession>